<dbReference type="PANTHER" id="PTHR36122:SF2">
    <property type="entry name" value="NICOTINAMIDE RIBOSIDE TRANSPORTER PNUC"/>
    <property type="match status" value="1"/>
</dbReference>
<evidence type="ECO:0000256" key="3">
    <source>
        <dbReference type="ARBA" id="ARBA00006669"/>
    </source>
</evidence>
<comment type="function">
    <text evidence="1">Required for nicotinamide riboside transport across the inner membrane.</text>
</comment>
<feature type="transmembrane region" description="Helical" evidence="10">
    <location>
        <begin position="175"/>
        <end position="194"/>
    </location>
</feature>
<dbReference type="EMBL" id="BMIB01000007">
    <property type="protein sequence ID" value="GGH82566.1"/>
    <property type="molecule type" value="Genomic_DNA"/>
</dbReference>
<dbReference type="InterPro" id="IPR006419">
    <property type="entry name" value="NMN_transpt_PnuC"/>
</dbReference>
<dbReference type="GO" id="GO:0034257">
    <property type="term" value="F:nicotinamide riboside transmembrane transporter activity"/>
    <property type="evidence" value="ECO:0007669"/>
    <property type="project" value="InterPro"/>
</dbReference>
<evidence type="ECO:0000256" key="2">
    <source>
        <dbReference type="ARBA" id="ARBA00004651"/>
    </source>
</evidence>
<evidence type="ECO:0000256" key="6">
    <source>
        <dbReference type="ARBA" id="ARBA00022475"/>
    </source>
</evidence>
<dbReference type="Proteomes" id="UP000627292">
    <property type="component" value="Unassembled WGS sequence"/>
</dbReference>
<evidence type="ECO:0000313" key="12">
    <source>
        <dbReference type="Proteomes" id="UP000627292"/>
    </source>
</evidence>
<evidence type="ECO:0000256" key="10">
    <source>
        <dbReference type="SAM" id="Phobius"/>
    </source>
</evidence>
<accession>A0A917J4H5</accession>
<dbReference type="NCBIfam" id="TIGR01528">
    <property type="entry name" value="NMN_trans_PnuC"/>
    <property type="match status" value="1"/>
</dbReference>
<reference evidence="11" key="1">
    <citation type="journal article" date="2014" name="Int. J. Syst. Evol. Microbiol.">
        <title>Complete genome sequence of Corynebacterium casei LMG S-19264T (=DSM 44701T), isolated from a smear-ripened cheese.</title>
        <authorList>
            <consortium name="US DOE Joint Genome Institute (JGI-PGF)"/>
            <person name="Walter F."/>
            <person name="Albersmeier A."/>
            <person name="Kalinowski J."/>
            <person name="Ruckert C."/>
        </authorList>
    </citation>
    <scope>NUCLEOTIDE SEQUENCE</scope>
    <source>
        <strain evidence="11">CGMCC 1.15290</strain>
    </source>
</reference>
<gene>
    <name evidence="11" type="primary">pnuC</name>
    <name evidence="11" type="ORF">GCM10011379_56650</name>
</gene>
<feature type="transmembrane region" description="Helical" evidence="10">
    <location>
        <begin position="68"/>
        <end position="84"/>
    </location>
</feature>
<feature type="transmembrane region" description="Helical" evidence="10">
    <location>
        <begin position="130"/>
        <end position="147"/>
    </location>
</feature>
<keyword evidence="6" id="KW-1003">Cell membrane</keyword>
<keyword evidence="12" id="KW-1185">Reference proteome</keyword>
<reference evidence="11" key="2">
    <citation type="submission" date="2020-09" db="EMBL/GenBank/DDBJ databases">
        <authorList>
            <person name="Sun Q."/>
            <person name="Zhou Y."/>
        </authorList>
    </citation>
    <scope>NUCLEOTIDE SEQUENCE</scope>
    <source>
        <strain evidence="11">CGMCC 1.15290</strain>
    </source>
</reference>
<keyword evidence="9 10" id="KW-0472">Membrane</keyword>
<evidence type="ECO:0000256" key="1">
    <source>
        <dbReference type="ARBA" id="ARBA00002672"/>
    </source>
</evidence>
<evidence type="ECO:0000256" key="5">
    <source>
        <dbReference type="ARBA" id="ARBA00022448"/>
    </source>
</evidence>
<dbReference type="RefSeq" id="WP_188959061.1">
    <property type="nucleotide sequence ID" value="NZ_BMIB01000007.1"/>
</dbReference>
<proteinExistence type="inferred from homology"/>
<dbReference type="PANTHER" id="PTHR36122">
    <property type="entry name" value="NICOTINAMIDE RIBOSIDE TRANSPORTER PNUC"/>
    <property type="match status" value="1"/>
</dbReference>
<evidence type="ECO:0000313" key="11">
    <source>
        <dbReference type="EMBL" id="GGH82566.1"/>
    </source>
</evidence>
<feature type="transmembrane region" description="Helical" evidence="10">
    <location>
        <begin position="40"/>
        <end position="62"/>
    </location>
</feature>
<comment type="subcellular location">
    <subcellularLocation>
        <location evidence="2">Cell membrane</location>
        <topology evidence="2">Multi-pass membrane protein</topology>
    </subcellularLocation>
</comment>
<sequence>MNLQHWISLFTEQVRQTSIAEWIAVAFAVTEVLLARKNKILLYPAGIISTLITSYLMFSVLLYAESLLNLYYLVMSIYGWMHWVKKKHEPPVPVSYTTRKEWNIVIAIVAGGWLTLYLALKHFTPSTTPVWDSWVSCTAWAGMWLLAKRKVENWVLLNISNLFAVPLLFHKELPLMACLTIFLFIVAIAGFFDWKKMVVRNNLPSSGSFSGEPASA</sequence>
<dbReference type="AlphaFoldDB" id="A0A917J4H5"/>
<keyword evidence="5" id="KW-0813">Transport</keyword>
<dbReference type="GO" id="GO:0005886">
    <property type="term" value="C:plasma membrane"/>
    <property type="evidence" value="ECO:0007669"/>
    <property type="project" value="UniProtKB-SubCell"/>
</dbReference>
<organism evidence="11 12">
    <name type="scientific">Filimonas zeae</name>
    <dbReference type="NCBI Taxonomy" id="1737353"/>
    <lineage>
        <taxon>Bacteria</taxon>
        <taxon>Pseudomonadati</taxon>
        <taxon>Bacteroidota</taxon>
        <taxon>Chitinophagia</taxon>
        <taxon>Chitinophagales</taxon>
        <taxon>Chitinophagaceae</taxon>
        <taxon>Filimonas</taxon>
    </lineage>
</organism>
<protein>
    <recommendedName>
        <fullName evidence="4">Nicotinamide riboside transporter PnuC</fullName>
    </recommendedName>
</protein>
<name>A0A917J4H5_9BACT</name>
<dbReference type="Pfam" id="PF04973">
    <property type="entry name" value="NMN_transporter"/>
    <property type="match status" value="1"/>
</dbReference>
<evidence type="ECO:0000256" key="9">
    <source>
        <dbReference type="ARBA" id="ARBA00023136"/>
    </source>
</evidence>
<keyword evidence="8 10" id="KW-1133">Transmembrane helix</keyword>
<comment type="caution">
    <text evidence="11">The sequence shown here is derived from an EMBL/GenBank/DDBJ whole genome shotgun (WGS) entry which is preliminary data.</text>
</comment>
<keyword evidence="7 10" id="KW-0812">Transmembrane</keyword>
<comment type="similarity">
    <text evidence="3">Belongs to the nicotinamide ribonucleoside (NR) uptake permease (TC 4.B.1) family.</text>
</comment>
<evidence type="ECO:0000256" key="4">
    <source>
        <dbReference type="ARBA" id="ARBA00017522"/>
    </source>
</evidence>
<feature type="transmembrane region" description="Helical" evidence="10">
    <location>
        <begin position="104"/>
        <end position="124"/>
    </location>
</feature>
<evidence type="ECO:0000256" key="8">
    <source>
        <dbReference type="ARBA" id="ARBA00022989"/>
    </source>
</evidence>
<evidence type="ECO:0000256" key="7">
    <source>
        <dbReference type="ARBA" id="ARBA00022692"/>
    </source>
</evidence>